<dbReference type="KEGG" id="pcor:KS4_07570"/>
<organism evidence="2 3">
    <name type="scientific">Poriferisphaera corsica</name>
    <dbReference type="NCBI Taxonomy" id="2528020"/>
    <lineage>
        <taxon>Bacteria</taxon>
        <taxon>Pseudomonadati</taxon>
        <taxon>Planctomycetota</taxon>
        <taxon>Phycisphaerae</taxon>
        <taxon>Phycisphaerales</taxon>
        <taxon>Phycisphaeraceae</taxon>
        <taxon>Poriferisphaera</taxon>
    </lineage>
</organism>
<dbReference type="Proteomes" id="UP000317369">
    <property type="component" value="Chromosome"/>
</dbReference>
<keyword evidence="1" id="KW-0732">Signal</keyword>
<dbReference type="RefSeq" id="WP_145074746.1">
    <property type="nucleotide sequence ID" value="NZ_CP036425.1"/>
</dbReference>
<proteinExistence type="predicted"/>
<evidence type="ECO:0000313" key="3">
    <source>
        <dbReference type="Proteomes" id="UP000317369"/>
    </source>
</evidence>
<reference evidence="2 3" key="1">
    <citation type="submission" date="2019-02" db="EMBL/GenBank/DDBJ databases">
        <title>Deep-cultivation of Planctomycetes and their phenomic and genomic characterization uncovers novel biology.</title>
        <authorList>
            <person name="Wiegand S."/>
            <person name="Jogler M."/>
            <person name="Boedeker C."/>
            <person name="Pinto D."/>
            <person name="Vollmers J."/>
            <person name="Rivas-Marin E."/>
            <person name="Kohn T."/>
            <person name="Peeters S.H."/>
            <person name="Heuer A."/>
            <person name="Rast P."/>
            <person name="Oberbeckmann S."/>
            <person name="Bunk B."/>
            <person name="Jeske O."/>
            <person name="Meyerdierks A."/>
            <person name="Storesund J.E."/>
            <person name="Kallscheuer N."/>
            <person name="Luecker S."/>
            <person name="Lage O.M."/>
            <person name="Pohl T."/>
            <person name="Merkel B.J."/>
            <person name="Hornburger P."/>
            <person name="Mueller R.-W."/>
            <person name="Bruemmer F."/>
            <person name="Labrenz M."/>
            <person name="Spormann A.M."/>
            <person name="Op den Camp H."/>
            <person name="Overmann J."/>
            <person name="Amann R."/>
            <person name="Jetten M.S.M."/>
            <person name="Mascher T."/>
            <person name="Medema M.H."/>
            <person name="Devos D.P."/>
            <person name="Kaster A.-K."/>
            <person name="Ovreas L."/>
            <person name="Rohde M."/>
            <person name="Galperin M.Y."/>
            <person name="Jogler C."/>
        </authorList>
    </citation>
    <scope>NUCLEOTIDE SEQUENCE [LARGE SCALE GENOMIC DNA]</scope>
    <source>
        <strain evidence="2 3">KS4</strain>
    </source>
</reference>
<evidence type="ECO:0000313" key="2">
    <source>
        <dbReference type="EMBL" id="QDU32723.1"/>
    </source>
</evidence>
<name>A0A517YR66_9BACT</name>
<dbReference type="EMBL" id="CP036425">
    <property type="protein sequence ID" value="QDU32723.1"/>
    <property type="molecule type" value="Genomic_DNA"/>
</dbReference>
<keyword evidence="3" id="KW-1185">Reference proteome</keyword>
<gene>
    <name evidence="2" type="ORF">KS4_07570</name>
</gene>
<sequence precursor="true">MFYKSIIPLCLLALLVGCATSTPTNTSPSSPPSTQSKFQLDRQAILAMAGEFDVSFKFHETLSRIPDYQLEEPYTSKATEYVFVVEDTSSFISLQHILVMYFEDSDQPIITKHWRQDWQYQDTKLTTYIGYRNFQTSEIYDNESKGQWSQAVYQVDDSPRYEALGQWTHLGNQSSWQSQDTWRTLPRREYSNRSDYDVLLAKNRHTITPDGWVHEQDNQKLVLDDTGQPLEVISHEIGINTYTRTNQTDFTPGRLYWDNTKAFWADVRNAWHNKLKQPRTYKITKKVDNKSVASEMLKIANDIHKSNSYTQSHKDQANELIHAAITPLTFTNSN</sequence>
<accession>A0A517YR66</accession>
<dbReference type="InterPro" id="IPR046715">
    <property type="entry name" value="DUF6607"/>
</dbReference>
<feature type="signal peptide" evidence="1">
    <location>
        <begin position="1"/>
        <end position="26"/>
    </location>
</feature>
<dbReference type="AlphaFoldDB" id="A0A517YR66"/>
<evidence type="ECO:0000256" key="1">
    <source>
        <dbReference type="SAM" id="SignalP"/>
    </source>
</evidence>
<dbReference type="PROSITE" id="PS51257">
    <property type="entry name" value="PROKAR_LIPOPROTEIN"/>
    <property type="match status" value="1"/>
</dbReference>
<dbReference type="OrthoDB" id="8564954at2"/>
<feature type="chain" id="PRO_5021896355" description="Lipoprotein" evidence="1">
    <location>
        <begin position="27"/>
        <end position="334"/>
    </location>
</feature>
<evidence type="ECO:0008006" key="4">
    <source>
        <dbReference type="Google" id="ProtNLM"/>
    </source>
</evidence>
<protein>
    <recommendedName>
        <fullName evidence="4">Lipoprotein</fullName>
    </recommendedName>
</protein>
<dbReference type="Pfam" id="PF20311">
    <property type="entry name" value="DUF6607"/>
    <property type="match status" value="1"/>
</dbReference>